<sequence>MICDISTRKYAIKRFVIVFDYGIYVFYDAYMLKMIILFVYGLLSF</sequence>
<reference evidence="3" key="1">
    <citation type="submission" date="2014-09" db="EMBL/GenBank/DDBJ databases">
        <authorList>
            <person name="Mudge J."/>
            <person name="Ramaraj T."/>
            <person name="Lindquist I.E."/>
            <person name="Bharti A.K."/>
            <person name="Sundararajan A."/>
            <person name="Cameron C.T."/>
            <person name="Woodward J.E."/>
            <person name="May G.D."/>
            <person name="Brubaker C."/>
            <person name="Broadhvest J."/>
            <person name="Wilkins T.A."/>
        </authorList>
    </citation>
    <scope>NUCLEOTIDE SEQUENCE</scope>
    <source>
        <strain evidence="3">cv. AKA8401</strain>
    </source>
</reference>
<evidence type="ECO:0000313" key="2">
    <source>
        <dbReference type="EMBL" id="KHG13591.1"/>
    </source>
</evidence>
<keyword evidence="1" id="KW-0472">Membrane</keyword>
<dbReference type="Proteomes" id="UP000032142">
    <property type="component" value="Unassembled WGS sequence"/>
</dbReference>
<evidence type="ECO:0000256" key="1">
    <source>
        <dbReference type="SAM" id="Phobius"/>
    </source>
</evidence>
<accession>A0A0B0NR64</accession>
<keyword evidence="3" id="KW-1185">Reference proteome</keyword>
<gene>
    <name evidence="2" type="ORF">F383_19731</name>
</gene>
<dbReference type="AlphaFoldDB" id="A0A0B0NR64"/>
<keyword evidence="1" id="KW-0812">Transmembrane</keyword>
<organism evidence="2 3">
    <name type="scientific">Gossypium arboreum</name>
    <name type="common">Tree cotton</name>
    <name type="synonym">Gossypium nanking</name>
    <dbReference type="NCBI Taxonomy" id="29729"/>
    <lineage>
        <taxon>Eukaryota</taxon>
        <taxon>Viridiplantae</taxon>
        <taxon>Streptophyta</taxon>
        <taxon>Embryophyta</taxon>
        <taxon>Tracheophyta</taxon>
        <taxon>Spermatophyta</taxon>
        <taxon>Magnoliopsida</taxon>
        <taxon>eudicotyledons</taxon>
        <taxon>Gunneridae</taxon>
        <taxon>Pentapetalae</taxon>
        <taxon>rosids</taxon>
        <taxon>malvids</taxon>
        <taxon>Malvales</taxon>
        <taxon>Malvaceae</taxon>
        <taxon>Malvoideae</taxon>
        <taxon>Gossypium</taxon>
    </lineage>
</organism>
<name>A0A0B0NR64_GOSAR</name>
<dbReference type="EMBL" id="KN399941">
    <property type="protein sequence ID" value="KHG13591.1"/>
    <property type="molecule type" value="Genomic_DNA"/>
</dbReference>
<proteinExistence type="predicted"/>
<protein>
    <submittedName>
        <fullName evidence="2">Uncharacterized protein</fullName>
    </submittedName>
</protein>
<keyword evidence="1" id="KW-1133">Transmembrane helix</keyword>
<evidence type="ECO:0000313" key="3">
    <source>
        <dbReference type="Proteomes" id="UP000032142"/>
    </source>
</evidence>
<feature type="transmembrane region" description="Helical" evidence="1">
    <location>
        <begin position="21"/>
        <end position="43"/>
    </location>
</feature>